<organism evidence="2 3">
    <name type="scientific">Marasmius crinis-equi</name>
    <dbReference type="NCBI Taxonomy" id="585013"/>
    <lineage>
        <taxon>Eukaryota</taxon>
        <taxon>Fungi</taxon>
        <taxon>Dikarya</taxon>
        <taxon>Basidiomycota</taxon>
        <taxon>Agaricomycotina</taxon>
        <taxon>Agaricomycetes</taxon>
        <taxon>Agaricomycetidae</taxon>
        <taxon>Agaricales</taxon>
        <taxon>Marasmiineae</taxon>
        <taxon>Marasmiaceae</taxon>
        <taxon>Marasmius</taxon>
    </lineage>
</organism>
<proteinExistence type="predicted"/>
<evidence type="ECO:0000313" key="2">
    <source>
        <dbReference type="EMBL" id="KAL0563342.1"/>
    </source>
</evidence>
<dbReference type="EMBL" id="JBAHYK010003638">
    <property type="protein sequence ID" value="KAL0563342.1"/>
    <property type="molecule type" value="Genomic_DNA"/>
</dbReference>
<name>A0ABR3EKC9_9AGAR</name>
<comment type="caution">
    <text evidence="2">The sequence shown here is derived from an EMBL/GenBank/DDBJ whole genome shotgun (WGS) entry which is preliminary data.</text>
</comment>
<dbReference type="Proteomes" id="UP001465976">
    <property type="component" value="Unassembled WGS sequence"/>
</dbReference>
<evidence type="ECO:0000313" key="3">
    <source>
        <dbReference type="Proteomes" id="UP001465976"/>
    </source>
</evidence>
<sequence length="187" mass="20318">MQANAGPTPTSNIVANGNNSDGPTMPVVAQSRMGEAEKELKGKSRTASINSELVVFFNETEGPTLEAIAATHKVDVRRVQQLRGRVATLKNCKAPSAYNGAYRRKAAEINYGLPKGQRATAKEIHRAVKEDEDLQEALKDEDGAAELKAEAAANRDEHILNCRYSNKSRAYNAVSTLSHVTREVGVR</sequence>
<protein>
    <submittedName>
        <fullName evidence="2">Uncharacterized protein</fullName>
    </submittedName>
</protein>
<feature type="compositionally biased region" description="Polar residues" evidence="1">
    <location>
        <begin position="1"/>
        <end position="22"/>
    </location>
</feature>
<keyword evidence="3" id="KW-1185">Reference proteome</keyword>
<gene>
    <name evidence="2" type="ORF">V5O48_018729</name>
</gene>
<feature type="region of interest" description="Disordered" evidence="1">
    <location>
        <begin position="1"/>
        <end position="44"/>
    </location>
</feature>
<reference evidence="2 3" key="1">
    <citation type="submission" date="2024-02" db="EMBL/GenBank/DDBJ databases">
        <title>A draft genome for the cacao thread blight pathogen Marasmius crinis-equi.</title>
        <authorList>
            <person name="Cohen S.P."/>
            <person name="Baruah I.K."/>
            <person name="Amoako-Attah I."/>
            <person name="Bukari Y."/>
            <person name="Meinhardt L.W."/>
            <person name="Bailey B.A."/>
        </authorList>
    </citation>
    <scope>NUCLEOTIDE SEQUENCE [LARGE SCALE GENOMIC DNA]</scope>
    <source>
        <strain evidence="2 3">GH-76</strain>
    </source>
</reference>
<accession>A0ABR3EKC9</accession>
<evidence type="ECO:0000256" key="1">
    <source>
        <dbReference type="SAM" id="MobiDB-lite"/>
    </source>
</evidence>